<sequence length="92" mass="10966">MEDAKIHTVHYDIIERSFADYPMLERLGRLMVTENYLLLDQRMKMMVFHSAEERYNNLLRDEPLALQKIPLSHLASYLNVTLETLSRIRSKK</sequence>
<gene>
    <name evidence="1" type="ORF">ABV298_05240</name>
</gene>
<dbReference type="Gene3D" id="2.60.120.10">
    <property type="entry name" value="Jelly Rolls"/>
    <property type="match status" value="1"/>
</dbReference>
<dbReference type="InterPro" id="IPR014710">
    <property type="entry name" value="RmlC-like_jellyroll"/>
</dbReference>
<evidence type="ECO:0008006" key="2">
    <source>
        <dbReference type="Google" id="ProtNLM"/>
    </source>
</evidence>
<dbReference type="AlphaFoldDB" id="A0AAU8FPS0"/>
<protein>
    <recommendedName>
        <fullName evidence="2">Crp/Fnr family transcriptional regulator</fullName>
    </recommendedName>
</protein>
<dbReference type="EMBL" id="CP159289">
    <property type="protein sequence ID" value="XCH25821.1"/>
    <property type="molecule type" value="Genomic_DNA"/>
</dbReference>
<accession>A0AAU8FPS0</accession>
<proteinExistence type="predicted"/>
<organism evidence="1">
    <name type="scientific">Dyadobacter sp. 676</name>
    <dbReference type="NCBI Taxonomy" id="3088362"/>
    <lineage>
        <taxon>Bacteria</taxon>
        <taxon>Pseudomonadati</taxon>
        <taxon>Bacteroidota</taxon>
        <taxon>Cytophagia</taxon>
        <taxon>Cytophagales</taxon>
        <taxon>Spirosomataceae</taxon>
        <taxon>Dyadobacter</taxon>
    </lineage>
</organism>
<dbReference type="RefSeq" id="WP_353721118.1">
    <property type="nucleotide sequence ID" value="NZ_CP159289.1"/>
</dbReference>
<reference evidence="1" key="1">
    <citation type="submission" date="2024-06" db="EMBL/GenBank/DDBJ databases">
        <title>Sequencing and assembly of the genome of Dyadobacter sp. strain 676, a symbiont of Cyamopsis tetragonoloba.</title>
        <authorList>
            <person name="Guro P."/>
            <person name="Sazanova A."/>
            <person name="Kuznetsova I."/>
            <person name="Belimov A."/>
            <person name="Safronova V."/>
        </authorList>
    </citation>
    <scope>NUCLEOTIDE SEQUENCE</scope>
    <source>
        <strain evidence="1">676</strain>
    </source>
</reference>
<evidence type="ECO:0000313" key="1">
    <source>
        <dbReference type="EMBL" id="XCH25821.1"/>
    </source>
</evidence>
<name>A0AAU8FPS0_9BACT</name>